<evidence type="ECO:0000313" key="4">
    <source>
        <dbReference type="Proteomes" id="UP000198915"/>
    </source>
</evidence>
<dbReference type="RefSeq" id="WP_092267700.1">
    <property type="nucleotide sequence ID" value="NZ_BJOE01000028.1"/>
</dbReference>
<dbReference type="PANTHER" id="PTHR33308:SF9">
    <property type="entry name" value="PEPTIDOGLYCAN HYDROLASE FLGJ"/>
    <property type="match status" value="1"/>
</dbReference>
<dbReference type="Proteomes" id="UP000198915">
    <property type="component" value="Unassembled WGS sequence"/>
</dbReference>
<organism evidence="3 4">
    <name type="scientific">Brevibacillus centrosporus</name>
    <dbReference type="NCBI Taxonomy" id="54910"/>
    <lineage>
        <taxon>Bacteria</taxon>
        <taxon>Bacillati</taxon>
        <taxon>Bacillota</taxon>
        <taxon>Bacilli</taxon>
        <taxon>Bacillales</taxon>
        <taxon>Paenibacillaceae</taxon>
        <taxon>Brevibacillus</taxon>
    </lineage>
</organism>
<dbReference type="GeneID" id="301131987"/>
<dbReference type="PANTHER" id="PTHR33308">
    <property type="entry name" value="PEPTIDOGLYCAN HYDROLASE FLGJ"/>
    <property type="match status" value="1"/>
</dbReference>
<feature type="domain" description="Mannosyl-glycoprotein endo-beta-N-acetylglucosamidase-like" evidence="2">
    <location>
        <begin position="4"/>
        <end position="152"/>
    </location>
</feature>
<sequence>MEAQEFINLVAGSARQTYLTHHVLPSITIAQAILESGWGKKVPIDSTTGRSSYNLFGIKGTGTAGSVNVVTKEEVNGKIVTQTAQFKAYYNYQQSLDDHADFLQKPLYKKVIMAATPEEAAEALQKAGYATDSKYAEKLTTLVRTYDLSQYDQFAPEEPSGYPAWKVDLGTRALKEGLLTSPEWLSKLDEPMPVWAVLAVALRLLDKQRQMP</sequence>
<dbReference type="PRINTS" id="PR01002">
    <property type="entry name" value="FLGFLGJ"/>
</dbReference>
<keyword evidence="1 3" id="KW-0378">Hydrolase</keyword>
<dbReference type="InterPro" id="IPR002901">
    <property type="entry name" value="MGlyc_endo_b_GlcNAc-like_dom"/>
</dbReference>
<evidence type="ECO:0000256" key="1">
    <source>
        <dbReference type="ARBA" id="ARBA00022801"/>
    </source>
</evidence>
<dbReference type="GO" id="GO:0004040">
    <property type="term" value="F:amidase activity"/>
    <property type="evidence" value="ECO:0007669"/>
    <property type="project" value="InterPro"/>
</dbReference>
<name>A0A1I3SPS3_9BACL</name>
<accession>A0A1I3SPS3</accession>
<protein>
    <submittedName>
        <fullName evidence="3">Flagellum-specific peptidoglycan hydrolase FlgJ</fullName>
    </submittedName>
</protein>
<dbReference type="AlphaFoldDB" id="A0A1I3SPS3"/>
<evidence type="ECO:0000313" key="3">
    <source>
        <dbReference type="EMBL" id="SFJ60533.1"/>
    </source>
</evidence>
<dbReference type="InterPro" id="IPR051056">
    <property type="entry name" value="Glycosyl_Hydrolase_73"/>
</dbReference>
<keyword evidence="4" id="KW-1185">Reference proteome</keyword>
<dbReference type="Gene3D" id="4.10.80.30">
    <property type="entry name" value="DNA polymerase, domain 6"/>
    <property type="match status" value="1"/>
</dbReference>
<gene>
    <name evidence="3" type="ORF">SAMN05518846_104250</name>
</gene>
<evidence type="ECO:0000259" key="2">
    <source>
        <dbReference type="SMART" id="SM00047"/>
    </source>
</evidence>
<dbReference type="EMBL" id="FORT01000004">
    <property type="protein sequence ID" value="SFJ60533.1"/>
    <property type="molecule type" value="Genomic_DNA"/>
</dbReference>
<reference evidence="4" key="1">
    <citation type="submission" date="2016-10" db="EMBL/GenBank/DDBJ databases">
        <authorList>
            <person name="Varghese N."/>
            <person name="Submissions S."/>
        </authorList>
    </citation>
    <scope>NUCLEOTIDE SEQUENCE [LARGE SCALE GENOMIC DNA]</scope>
    <source>
        <strain evidence="4">OK042</strain>
    </source>
</reference>
<dbReference type="SMART" id="SM00047">
    <property type="entry name" value="LYZ2"/>
    <property type="match status" value="1"/>
</dbReference>
<proteinExistence type="predicted"/>
<dbReference type="STRING" id="1884381.SAMN05518846_104250"/>
<dbReference type="Gene3D" id="1.10.530.10">
    <property type="match status" value="1"/>
</dbReference>
<dbReference type="Pfam" id="PF01832">
    <property type="entry name" value="Glucosaminidase"/>
    <property type="match status" value="1"/>
</dbReference>